<dbReference type="AlphaFoldDB" id="A0A318JA49"/>
<name>A0A318JA49_9BURK</name>
<dbReference type="SMART" id="SM00849">
    <property type="entry name" value="Lactamase_B"/>
    <property type="match status" value="1"/>
</dbReference>
<evidence type="ECO:0000256" key="4">
    <source>
        <dbReference type="ARBA" id="ARBA00022833"/>
    </source>
</evidence>
<protein>
    <submittedName>
        <fullName evidence="6">Glyoxylase-like metal-dependent hydrolase (Beta-lactamase superfamily II)</fullName>
    </submittedName>
</protein>
<dbReference type="Pfam" id="PF00753">
    <property type="entry name" value="Lactamase_B"/>
    <property type="match status" value="1"/>
</dbReference>
<proteinExistence type="inferred from homology"/>
<dbReference type="OrthoDB" id="5443440at2"/>
<dbReference type="Gene3D" id="3.60.15.10">
    <property type="entry name" value="Ribonuclease Z/Hydroxyacylglutathione hydrolase-like"/>
    <property type="match status" value="1"/>
</dbReference>
<comment type="caution">
    <text evidence="6">The sequence shown here is derived from an EMBL/GenBank/DDBJ whole genome shotgun (WGS) entry which is preliminary data.</text>
</comment>
<evidence type="ECO:0000256" key="3">
    <source>
        <dbReference type="ARBA" id="ARBA00022801"/>
    </source>
</evidence>
<keyword evidence="4" id="KW-0862">Zinc</keyword>
<evidence type="ECO:0000259" key="5">
    <source>
        <dbReference type="SMART" id="SM00849"/>
    </source>
</evidence>
<sequence length="326" mass="34876">MQLKSLLRSGLFSSSILAGIAVFGIPAISAHAAAPMVKTSAPGFYRTMLGDFEVTALSDGTVPLPVDKLLTNTTPEKVGKALAKYHQQTPVVTSFNAFLINTGSKLILIDSGAGAFFGPTTGKLQANLKASGYLPEQVDEIYITHMHTDHIGGLVDGDKAVFPNATIRIDQHDTDYWLSQANLDKAKADAKGSFEKAIAILKPYVQAGKLKAFEGDTELVPGIRAVVAHGHTPGHSTYKVESKGQTLMLWGDLMHVAAVQFDDPTVTIQFDSDSKAAYAQRQKAYADAAQQGYLVGAAHLAFPALGYVRKEGKGYAWTPLNYAPLP</sequence>
<reference evidence="6 7" key="1">
    <citation type="submission" date="2018-05" db="EMBL/GenBank/DDBJ databases">
        <title>Genomic Encyclopedia of Type Strains, Phase IV (KMG-IV): sequencing the most valuable type-strain genomes for metagenomic binning, comparative biology and taxonomic classification.</title>
        <authorList>
            <person name="Goeker M."/>
        </authorList>
    </citation>
    <scope>NUCLEOTIDE SEQUENCE [LARGE SCALE GENOMIC DNA]</scope>
    <source>
        <strain evidence="6 7">DSM 19792</strain>
    </source>
</reference>
<dbReference type="InterPro" id="IPR001279">
    <property type="entry name" value="Metallo-B-lactamas"/>
</dbReference>
<dbReference type="Proteomes" id="UP000247792">
    <property type="component" value="Unassembled WGS sequence"/>
</dbReference>
<keyword evidence="7" id="KW-1185">Reference proteome</keyword>
<comment type="similarity">
    <text evidence="1">Belongs to the metallo-beta-lactamase superfamily.</text>
</comment>
<dbReference type="CDD" id="cd07720">
    <property type="entry name" value="OPHC2-like_MBL-fold"/>
    <property type="match status" value="1"/>
</dbReference>
<dbReference type="PANTHER" id="PTHR42978:SF6">
    <property type="entry name" value="QUORUM-QUENCHING LACTONASE YTNP-RELATED"/>
    <property type="match status" value="1"/>
</dbReference>
<keyword evidence="3 6" id="KW-0378">Hydrolase</keyword>
<keyword evidence="2" id="KW-0479">Metal-binding</keyword>
<dbReference type="SUPFAM" id="SSF56281">
    <property type="entry name" value="Metallo-hydrolase/oxidoreductase"/>
    <property type="match status" value="1"/>
</dbReference>
<dbReference type="GO" id="GO:0046872">
    <property type="term" value="F:metal ion binding"/>
    <property type="evidence" value="ECO:0007669"/>
    <property type="project" value="UniProtKB-KW"/>
</dbReference>
<dbReference type="InterPro" id="IPR051013">
    <property type="entry name" value="MBL_superfamily_lactonases"/>
</dbReference>
<dbReference type="GO" id="GO:0016787">
    <property type="term" value="F:hydrolase activity"/>
    <property type="evidence" value="ECO:0007669"/>
    <property type="project" value="UniProtKB-KW"/>
</dbReference>
<dbReference type="InterPro" id="IPR036866">
    <property type="entry name" value="RibonucZ/Hydroxyglut_hydro"/>
</dbReference>
<evidence type="ECO:0000313" key="6">
    <source>
        <dbReference type="EMBL" id="PXX45008.1"/>
    </source>
</evidence>
<evidence type="ECO:0000313" key="7">
    <source>
        <dbReference type="Proteomes" id="UP000247792"/>
    </source>
</evidence>
<dbReference type="PANTHER" id="PTHR42978">
    <property type="entry name" value="QUORUM-QUENCHING LACTONASE YTNP-RELATED-RELATED"/>
    <property type="match status" value="1"/>
</dbReference>
<dbReference type="EMBL" id="QJKB01000002">
    <property type="protein sequence ID" value="PXX45008.1"/>
    <property type="molecule type" value="Genomic_DNA"/>
</dbReference>
<evidence type="ECO:0000256" key="1">
    <source>
        <dbReference type="ARBA" id="ARBA00007749"/>
    </source>
</evidence>
<feature type="domain" description="Metallo-beta-lactamase" evidence="5">
    <location>
        <begin position="94"/>
        <end position="299"/>
    </location>
</feature>
<organism evidence="6 7">
    <name type="scientific">Undibacterium pigrum</name>
    <dbReference type="NCBI Taxonomy" id="401470"/>
    <lineage>
        <taxon>Bacteria</taxon>
        <taxon>Pseudomonadati</taxon>
        <taxon>Pseudomonadota</taxon>
        <taxon>Betaproteobacteria</taxon>
        <taxon>Burkholderiales</taxon>
        <taxon>Oxalobacteraceae</taxon>
        <taxon>Undibacterium</taxon>
    </lineage>
</organism>
<dbReference type="RefSeq" id="WP_110254488.1">
    <property type="nucleotide sequence ID" value="NZ_QJKB01000002.1"/>
</dbReference>
<evidence type="ECO:0000256" key="2">
    <source>
        <dbReference type="ARBA" id="ARBA00022723"/>
    </source>
</evidence>
<accession>A0A318JA49</accession>
<gene>
    <name evidence="6" type="ORF">DFR42_102220</name>
</gene>